<organism evidence="4 5">
    <name type="scientific">Amylocarpus encephaloides</name>
    <dbReference type="NCBI Taxonomy" id="45428"/>
    <lineage>
        <taxon>Eukaryota</taxon>
        <taxon>Fungi</taxon>
        <taxon>Dikarya</taxon>
        <taxon>Ascomycota</taxon>
        <taxon>Pezizomycotina</taxon>
        <taxon>Leotiomycetes</taxon>
        <taxon>Helotiales</taxon>
        <taxon>Helotiales incertae sedis</taxon>
        <taxon>Amylocarpus</taxon>
    </lineage>
</organism>
<dbReference type="Gene3D" id="3.50.50.60">
    <property type="entry name" value="FAD/NAD(P)-binding domain"/>
    <property type="match status" value="1"/>
</dbReference>
<feature type="compositionally biased region" description="Acidic residues" evidence="3">
    <location>
        <begin position="478"/>
        <end position="489"/>
    </location>
</feature>
<dbReference type="GO" id="GO:0016192">
    <property type="term" value="P:vesicle-mediated transport"/>
    <property type="evidence" value="ECO:0007669"/>
    <property type="project" value="TreeGrafter"/>
</dbReference>
<dbReference type="GO" id="GO:0007264">
    <property type="term" value="P:small GTPase-mediated signal transduction"/>
    <property type="evidence" value="ECO:0007669"/>
    <property type="project" value="UniProtKB-UniRule"/>
</dbReference>
<dbReference type="InterPro" id="IPR017230">
    <property type="entry name" value="Mrs6"/>
</dbReference>
<keyword evidence="4" id="KW-0808">Transferase</keyword>
<dbReference type="OrthoDB" id="1923006at2759"/>
<dbReference type="PANTHER" id="PTHR11787">
    <property type="entry name" value="RAB GDP-DISSOCIATION INHIBITOR"/>
    <property type="match status" value="1"/>
</dbReference>
<dbReference type="GO" id="GO:0005634">
    <property type="term" value="C:nucleus"/>
    <property type="evidence" value="ECO:0007669"/>
    <property type="project" value="TreeGrafter"/>
</dbReference>
<dbReference type="PRINTS" id="PR00891">
    <property type="entry name" value="RABGDIREP"/>
</dbReference>
<keyword evidence="5" id="KW-1185">Reference proteome</keyword>
<comment type="similarity">
    <text evidence="1 2">Belongs to the Rab GDI family.</text>
</comment>
<dbReference type="PANTHER" id="PTHR11787:SF4">
    <property type="entry name" value="CHM, RAB ESCORT PROTEIN 1"/>
    <property type="match status" value="1"/>
</dbReference>
<dbReference type="InterPro" id="IPR018203">
    <property type="entry name" value="GDP_dissociation_inhibitor"/>
</dbReference>
<dbReference type="InterPro" id="IPR036188">
    <property type="entry name" value="FAD/NAD-bd_sf"/>
</dbReference>
<name>A0A9P7YJ56_9HELO</name>
<dbReference type="PIRSF" id="PIRSF037514">
    <property type="entry name" value="Rab_ger_ger_transf_A_fun"/>
    <property type="match status" value="1"/>
</dbReference>
<dbReference type="GO" id="GO:0005829">
    <property type="term" value="C:cytosol"/>
    <property type="evidence" value="ECO:0007669"/>
    <property type="project" value="TreeGrafter"/>
</dbReference>
<reference evidence="4" key="1">
    <citation type="journal article" date="2021" name="IMA Fungus">
        <title>Genomic characterization of three marine fungi, including Emericellopsis atlantica sp. nov. with signatures of a generalist lifestyle and marine biomass degradation.</title>
        <authorList>
            <person name="Hagestad O.C."/>
            <person name="Hou L."/>
            <person name="Andersen J.H."/>
            <person name="Hansen E.H."/>
            <person name="Altermark B."/>
            <person name="Li C."/>
            <person name="Kuhnert E."/>
            <person name="Cox R.J."/>
            <person name="Crous P.W."/>
            <person name="Spatafora J.W."/>
            <person name="Lail K."/>
            <person name="Amirebrahimi M."/>
            <person name="Lipzen A."/>
            <person name="Pangilinan J."/>
            <person name="Andreopoulos W."/>
            <person name="Hayes R.D."/>
            <person name="Ng V."/>
            <person name="Grigoriev I.V."/>
            <person name="Jackson S.A."/>
            <person name="Sutton T.D.S."/>
            <person name="Dobson A.D.W."/>
            <person name="Rama T."/>
        </authorList>
    </citation>
    <scope>NUCLEOTIDE SEQUENCE</scope>
    <source>
        <strain evidence="4">TRa018bII</strain>
    </source>
</reference>
<dbReference type="PRINTS" id="PR00894">
    <property type="entry name" value="YEASTMRS6P"/>
</dbReference>
<evidence type="ECO:0000256" key="2">
    <source>
        <dbReference type="PIRNR" id="PIRNR037514"/>
    </source>
</evidence>
<dbReference type="Gene3D" id="3.30.519.10">
    <property type="entry name" value="Guanine Nucleotide Dissociation Inhibitor, domain 2"/>
    <property type="match status" value="1"/>
</dbReference>
<gene>
    <name evidence="4" type="ORF">BJ875DRAFT_461363</name>
</gene>
<accession>A0A9P7YJ56</accession>
<dbReference type="GO" id="GO:0005968">
    <property type="term" value="C:Rab-protein geranylgeranyltransferase complex"/>
    <property type="evidence" value="ECO:0007669"/>
    <property type="project" value="TreeGrafter"/>
</dbReference>
<dbReference type="EMBL" id="MU251461">
    <property type="protein sequence ID" value="KAG9234502.1"/>
    <property type="molecule type" value="Genomic_DNA"/>
</dbReference>
<dbReference type="GO" id="GO:0016740">
    <property type="term" value="F:transferase activity"/>
    <property type="evidence" value="ECO:0007669"/>
    <property type="project" value="UniProtKB-KW"/>
</dbReference>
<dbReference type="Gene3D" id="1.10.405.10">
    <property type="entry name" value="Guanine Nucleotide Dissociation Inhibitor, domain 1"/>
    <property type="match status" value="1"/>
</dbReference>
<evidence type="ECO:0000256" key="1">
    <source>
        <dbReference type="ARBA" id="ARBA00005593"/>
    </source>
</evidence>
<comment type="caution">
    <text evidence="4">The sequence shown here is derived from an EMBL/GenBank/DDBJ whole genome shotgun (WGS) entry which is preliminary data.</text>
</comment>
<dbReference type="AlphaFoldDB" id="A0A9P7YJ56"/>
<evidence type="ECO:0000313" key="4">
    <source>
        <dbReference type="EMBL" id="KAG9234502.1"/>
    </source>
</evidence>
<dbReference type="Proteomes" id="UP000824998">
    <property type="component" value="Unassembled WGS sequence"/>
</dbReference>
<dbReference type="SUPFAM" id="SSF51905">
    <property type="entry name" value="FAD/NAD(P)-binding domain"/>
    <property type="match status" value="1"/>
</dbReference>
<proteinExistence type="inferred from homology"/>
<sequence>MESLSDTKWDVVISETGLQHSLLALALSRSDKKVLHVDENEYYGGSEAAFSLQEVDEWVDKLGKSPNSAPFRNATLWKTEETASESSPKLSFSRAYTLTLSPQIIYTKSKLLTQLVSSKVYRQLEFQAVGNWWIYDANGSVLKRLPNGREDIFQDKNIDNKAKRNLMKFLKFVVDYENQTEVWEGHGDTSLNSFLSTKYQFPLHLQTVISALTLSLSPTDDTTVRWALPRIARHLTSIGIFGPGFGAVFPKWGGGAEIAQVACRAGAVGGGVYVLGTGIANVEENGLEDDPEAPAFRLTLSNDEIVGTKLYFRHSEHNSSNDPVVSKAIYIISSPVLSIFKTTVEGSPPAAVSVIAFSPETLRVEGAHQANPIYIMVHSSETGECPVGQCVLYATTLHSAGSKDILAASLKAFLQSIDEKNVTLLYSLYYDQTEDKNSPMDLSFDDKVLEKVEQQWNEVMGGVGGEFMKFGDRKGMEPNDDDNGDNDDY</sequence>
<dbReference type="SUPFAM" id="SSF54373">
    <property type="entry name" value="FAD-linked reductases, C-terminal domain"/>
    <property type="match status" value="1"/>
</dbReference>
<dbReference type="GO" id="GO:0005092">
    <property type="term" value="F:GDP-dissociation inhibitor activity"/>
    <property type="evidence" value="ECO:0007669"/>
    <property type="project" value="UniProtKB-UniRule"/>
</dbReference>
<evidence type="ECO:0000256" key="3">
    <source>
        <dbReference type="SAM" id="MobiDB-lite"/>
    </source>
</evidence>
<protein>
    <recommendedName>
        <fullName evidence="2">Rab proteins geranylgeranyltransferase</fullName>
    </recommendedName>
</protein>
<evidence type="ECO:0000313" key="5">
    <source>
        <dbReference type="Proteomes" id="UP000824998"/>
    </source>
</evidence>
<dbReference type="Pfam" id="PF00996">
    <property type="entry name" value="GDI"/>
    <property type="match status" value="1"/>
</dbReference>
<feature type="region of interest" description="Disordered" evidence="3">
    <location>
        <begin position="470"/>
        <end position="489"/>
    </location>
</feature>